<dbReference type="Gene3D" id="1.10.287.1260">
    <property type="match status" value="1"/>
</dbReference>
<keyword evidence="11" id="KW-1185">Reference proteome</keyword>
<keyword evidence="5 7" id="KW-1133">Transmembrane helix</keyword>
<evidence type="ECO:0000256" key="1">
    <source>
        <dbReference type="ARBA" id="ARBA00004651"/>
    </source>
</evidence>
<dbReference type="InterPro" id="IPR008910">
    <property type="entry name" value="MSC_TM_helix"/>
</dbReference>
<feature type="transmembrane region" description="Helical" evidence="7">
    <location>
        <begin position="90"/>
        <end position="109"/>
    </location>
</feature>
<dbReference type="InterPro" id="IPR011066">
    <property type="entry name" value="MscS_channel_C_sf"/>
</dbReference>
<sequence>MQYTLNYLKKILEDWQQSVIDYIPKLFLACLVFIGFVLLARIVKKFTLKFYTKTIKTHVDIAKIITSVIFFSLVLSGVFLSLQILGLEKMLTKLLAGAGIVGIVAGFAFKDIASNYFSGLILKAQRPFSENDWVEINGTYGIVIKKGWITTSIKTVPGQEVFVPNQLIYNGNFTNYSTWQKRRIILKTGVSYGDDLEHVKTVALDEIKKIQQLLPDEGIDFYFTDIGASTYNFMLRYWVEFRSNDDFCKGMNDAIVGIKKRFEQENISIAYPVTTLDFGVNGGMNIFDKEIKVKKSN</sequence>
<accession>A0A8J6QHC9</accession>
<proteinExistence type="inferred from homology"/>
<dbReference type="SUPFAM" id="SSF82861">
    <property type="entry name" value="Mechanosensitive channel protein MscS (YggB), transmembrane region"/>
    <property type="match status" value="1"/>
</dbReference>
<dbReference type="InterPro" id="IPR011014">
    <property type="entry name" value="MscS_channel_TM-2"/>
</dbReference>
<evidence type="ECO:0000256" key="4">
    <source>
        <dbReference type="ARBA" id="ARBA00022692"/>
    </source>
</evidence>
<keyword evidence="6 7" id="KW-0472">Membrane</keyword>
<dbReference type="Gene3D" id="3.30.70.100">
    <property type="match status" value="1"/>
</dbReference>
<keyword evidence="4 7" id="KW-0812">Transmembrane</keyword>
<comment type="subcellular location">
    <subcellularLocation>
        <location evidence="1">Cell membrane</location>
        <topology evidence="1">Multi-pass membrane protein</topology>
    </subcellularLocation>
</comment>
<feature type="domain" description="Mechanosensitive ion channel MscS C-terminal" evidence="9">
    <location>
        <begin position="186"/>
        <end position="269"/>
    </location>
</feature>
<dbReference type="PANTHER" id="PTHR30221:SF1">
    <property type="entry name" value="SMALL-CONDUCTANCE MECHANOSENSITIVE CHANNEL"/>
    <property type="match status" value="1"/>
</dbReference>
<dbReference type="SUPFAM" id="SSF50182">
    <property type="entry name" value="Sm-like ribonucleoproteins"/>
    <property type="match status" value="1"/>
</dbReference>
<dbReference type="InterPro" id="IPR049278">
    <property type="entry name" value="MS_channel_C"/>
</dbReference>
<dbReference type="AlphaFoldDB" id="A0A8J6QHC9"/>
<feature type="domain" description="Mechanosensitive ion channel MscS" evidence="8">
    <location>
        <begin position="111"/>
        <end position="177"/>
    </location>
</feature>
<dbReference type="InterPro" id="IPR010920">
    <property type="entry name" value="LSM_dom_sf"/>
</dbReference>
<dbReference type="Pfam" id="PF00924">
    <property type="entry name" value="MS_channel_2nd"/>
    <property type="match status" value="1"/>
</dbReference>
<evidence type="ECO:0000256" key="3">
    <source>
        <dbReference type="ARBA" id="ARBA00022475"/>
    </source>
</evidence>
<dbReference type="PANTHER" id="PTHR30221">
    <property type="entry name" value="SMALL-CONDUCTANCE MECHANOSENSITIVE CHANNEL"/>
    <property type="match status" value="1"/>
</dbReference>
<evidence type="ECO:0000313" key="10">
    <source>
        <dbReference type="EMBL" id="MBD0831849.1"/>
    </source>
</evidence>
<dbReference type="Proteomes" id="UP000600588">
    <property type="component" value="Unassembled WGS sequence"/>
</dbReference>
<comment type="caution">
    <text evidence="10">The sequence shown here is derived from an EMBL/GenBank/DDBJ whole genome shotgun (WGS) entry which is preliminary data.</text>
</comment>
<organism evidence="10 11">
    <name type="scientific">Aestuariibaculum sediminum</name>
    <dbReference type="NCBI Taxonomy" id="2770637"/>
    <lineage>
        <taxon>Bacteria</taxon>
        <taxon>Pseudomonadati</taxon>
        <taxon>Bacteroidota</taxon>
        <taxon>Flavobacteriia</taxon>
        <taxon>Flavobacteriales</taxon>
        <taxon>Flavobacteriaceae</taxon>
    </lineage>
</organism>
<evidence type="ECO:0000259" key="8">
    <source>
        <dbReference type="Pfam" id="PF00924"/>
    </source>
</evidence>
<feature type="transmembrane region" description="Helical" evidence="7">
    <location>
        <begin position="64"/>
        <end position="84"/>
    </location>
</feature>
<dbReference type="EMBL" id="JACVXB010000002">
    <property type="protein sequence ID" value="MBD0831849.1"/>
    <property type="molecule type" value="Genomic_DNA"/>
</dbReference>
<dbReference type="Gene3D" id="2.30.30.60">
    <property type="match status" value="1"/>
</dbReference>
<dbReference type="Pfam" id="PF05552">
    <property type="entry name" value="MS_channel_1st_1"/>
    <property type="match status" value="1"/>
</dbReference>
<name>A0A8J6QHC9_9FLAO</name>
<comment type="similarity">
    <text evidence="2">Belongs to the MscS (TC 1.A.23) family.</text>
</comment>
<evidence type="ECO:0000256" key="6">
    <source>
        <dbReference type="ARBA" id="ARBA00023136"/>
    </source>
</evidence>
<dbReference type="SUPFAM" id="SSF82689">
    <property type="entry name" value="Mechanosensitive channel protein MscS (YggB), C-terminal domain"/>
    <property type="match status" value="1"/>
</dbReference>
<dbReference type="InterPro" id="IPR006685">
    <property type="entry name" value="MscS_channel_2nd"/>
</dbReference>
<evidence type="ECO:0000256" key="5">
    <source>
        <dbReference type="ARBA" id="ARBA00022989"/>
    </source>
</evidence>
<protein>
    <submittedName>
        <fullName evidence="10">Mechanosensitive ion channel family protein</fullName>
    </submittedName>
</protein>
<dbReference type="GO" id="GO:0005886">
    <property type="term" value="C:plasma membrane"/>
    <property type="evidence" value="ECO:0007669"/>
    <property type="project" value="UniProtKB-SubCell"/>
</dbReference>
<evidence type="ECO:0000259" key="9">
    <source>
        <dbReference type="Pfam" id="PF21082"/>
    </source>
</evidence>
<feature type="transmembrane region" description="Helical" evidence="7">
    <location>
        <begin position="22"/>
        <end position="43"/>
    </location>
</feature>
<gene>
    <name evidence="10" type="ORF">ICJ83_06870</name>
</gene>
<dbReference type="Pfam" id="PF21082">
    <property type="entry name" value="MS_channel_3rd"/>
    <property type="match status" value="1"/>
</dbReference>
<evidence type="ECO:0000256" key="7">
    <source>
        <dbReference type="SAM" id="Phobius"/>
    </source>
</evidence>
<dbReference type="InterPro" id="IPR045275">
    <property type="entry name" value="MscS_archaea/bacteria_type"/>
</dbReference>
<dbReference type="RefSeq" id="WP_188229636.1">
    <property type="nucleotide sequence ID" value="NZ_JACVXB010000002.1"/>
</dbReference>
<dbReference type="GO" id="GO:0008381">
    <property type="term" value="F:mechanosensitive monoatomic ion channel activity"/>
    <property type="evidence" value="ECO:0007669"/>
    <property type="project" value="InterPro"/>
</dbReference>
<evidence type="ECO:0000313" key="11">
    <source>
        <dbReference type="Proteomes" id="UP000600588"/>
    </source>
</evidence>
<keyword evidence="3" id="KW-1003">Cell membrane</keyword>
<dbReference type="InterPro" id="IPR023408">
    <property type="entry name" value="MscS_beta-dom_sf"/>
</dbReference>
<evidence type="ECO:0000256" key="2">
    <source>
        <dbReference type="ARBA" id="ARBA00008017"/>
    </source>
</evidence>
<reference evidence="10 11" key="1">
    <citation type="submission" date="2020-09" db="EMBL/GenBank/DDBJ databases">
        <title>TT11 complete genome.</title>
        <authorList>
            <person name="Wu Z."/>
        </authorList>
    </citation>
    <scope>NUCLEOTIDE SEQUENCE [LARGE SCALE GENOMIC DNA]</scope>
    <source>
        <strain evidence="10 11">TT11</strain>
    </source>
</reference>